<name>A0ABU8B3W5_9BRAD</name>
<sequence>MLFILVQIQAGPPRFALTGYAWRSHPEIVRSERVRRSLSVAKA</sequence>
<accession>A0ABU8B3W5</accession>
<dbReference type="EMBL" id="JAZHRV010000001">
    <property type="protein sequence ID" value="MEH2552862.1"/>
    <property type="molecule type" value="Genomic_DNA"/>
</dbReference>
<evidence type="ECO:0000313" key="1">
    <source>
        <dbReference type="EMBL" id="MEH2552862.1"/>
    </source>
</evidence>
<gene>
    <name evidence="1" type="ORF">V1286_000391</name>
</gene>
<reference evidence="1 2" key="1">
    <citation type="submission" date="2024-02" db="EMBL/GenBank/DDBJ databases">
        <title>Adaptive strategies in a cosmopolitan and abundant soil bacterium.</title>
        <authorList>
            <person name="Carini P."/>
        </authorList>
    </citation>
    <scope>NUCLEOTIDE SEQUENCE [LARGE SCALE GENOMIC DNA]</scope>
    <source>
        <strain evidence="1 2">AZCC 1608</strain>
    </source>
</reference>
<organism evidence="1 2">
    <name type="scientific">Bradyrhizobium algeriense</name>
    <dbReference type="NCBI Taxonomy" id="634784"/>
    <lineage>
        <taxon>Bacteria</taxon>
        <taxon>Pseudomonadati</taxon>
        <taxon>Pseudomonadota</taxon>
        <taxon>Alphaproteobacteria</taxon>
        <taxon>Hyphomicrobiales</taxon>
        <taxon>Nitrobacteraceae</taxon>
        <taxon>Bradyrhizobium</taxon>
    </lineage>
</organism>
<protein>
    <submittedName>
        <fullName evidence="1">Uncharacterized protein</fullName>
    </submittedName>
</protein>
<evidence type="ECO:0000313" key="2">
    <source>
        <dbReference type="Proteomes" id="UP001364224"/>
    </source>
</evidence>
<proteinExistence type="predicted"/>
<dbReference type="Proteomes" id="UP001364224">
    <property type="component" value="Unassembled WGS sequence"/>
</dbReference>
<keyword evidence="2" id="KW-1185">Reference proteome</keyword>
<comment type="caution">
    <text evidence="1">The sequence shown here is derived from an EMBL/GenBank/DDBJ whole genome shotgun (WGS) entry which is preliminary data.</text>
</comment>